<dbReference type="InterPro" id="IPR012337">
    <property type="entry name" value="RNaseH-like_sf"/>
</dbReference>
<dbReference type="GO" id="GO:0015074">
    <property type="term" value="P:DNA integration"/>
    <property type="evidence" value="ECO:0007669"/>
    <property type="project" value="InterPro"/>
</dbReference>
<dbReference type="Gene3D" id="1.10.10.60">
    <property type="entry name" value="Homeodomain-like"/>
    <property type="match status" value="1"/>
</dbReference>
<evidence type="ECO:0000259" key="2">
    <source>
        <dbReference type="PROSITE" id="PS50532"/>
    </source>
</evidence>
<dbReference type="InterPro" id="IPR013324">
    <property type="entry name" value="RNA_pol_sigma_r3/r4-like"/>
</dbReference>
<dbReference type="Proteomes" id="UP000657177">
    <property type="component" value="Unassembled WGS sequence"/>
</dbReference>
<comment type="caution">
    <text evidence="4">The sequence shown here is derived from an EMBL/GenBank/DDBJ whole genome shotgun (WGS) entry which is preliminary data.</text>
</comment>
<keyword evidence="5" id="KW-1185">Reference proteome</keyword>
<dbReference type="InterPro" id="IPR017895">
    <property type="entry name" value="HTH_IS408/IS1162_type"/>
</dbReference>
<proteinExistence type="inferred from homology"/>
<dbReference type="InterPro" id="IPR054353">
    <property type="entry name" value="IstA-like_C"/>
</dbReference>
<dbReference type="EMBL" id="JAAKDE010000040">
    <property type="protein sequence ID" value="MBA2134011.1"/>
    <property type="molecule type" value="Genomic_DNA"/>
</dbReference>
<dbReference type="Gene3D" id="3.30.420.10">
    <property type="entry name" value="Ribonuclease H-like superfamily/Ribonuclease H"/>
    <property type="match status" value="1"/>
</dbReference>
<accession>A0A8J6LJL3</accession>
<protein>
    <submittedName>
        <fullName evidence="4">IS21 family transposase</fullName>
    </submittedName>
</protein>
<evidence type="ECO:0000256" key="1">
    <source>
        <dbReference type="ARBA" id="ARBA00009277"/>
    </source>
</evidence>
<feature type="domain" description="Integrase catalytic" evidence="3">
    <location>
        <begin position="134"/>
        <end position="330"/>
    </location>
</feature>
<dbReference type="Pfam" id="PF13384">
    <property type="entry name" value="HTH_23"/>
    <property type="match status" value="1"/>
</dbReference>
<dbReference type="SUPFAM" id="SSF53098">
    <property type="entry name" value="Ribonuclease H-like"/>
    <property type="match status" value="1"/>
</dbReference>
<dbReference type="RefSeq" id="WP_181340479.1">
    <property type="nucleotide sequence ID" value="NZ_JAAKDE010000040.1"/>
</dbReference>
<name>A0A8J6LJL3_9FIRM</name>
<dbReference type="NCBIfam" id="NF033546">
    <property type="entry name" value="transpos_IS21"/>
    <property type="match status" value="1"/>
</dbReference>
<dbReference type="PANTHER" id="PTHR35004:SF8">
    <property type="entry name" value="TRANSPOSASE RV3428C-RELATED"/>
    <property type="match status" value="1"/>
</dbReference>
<dbReference type="PROSITE" id="PS50532">
    <property type="entry name" value="HTH_IS408"/>
    <property type="match status" value="1"/>
</dbReference>
<reference evidence="4" key="1">
    <citation type="submission" date="2020-06" db="EMBL/GenBank/DDBJ databases">
        <title>Novel chitinolytic bacterium.</title>
        <authorList>
            <person name="Ungkulpasvich U."/>
            <person name="Kosugi A."/>
            <person name="Uke A."/>
        </authorList>
    </citation>
    <scope>NUCLEOTIDE SEQUENCE</scope>
    <source>
        <strain evidence="4">UUS1-1</strain>
    </source>
</reference>
<evidence type="ECO:0000259" key="3">
    <source>
        <dbReference type="PROSITE" id="PS50994"/>
    </source>
</evidence>
<dbReference type="GO" id="GO:0003676">
    <property type="term" value="F:nucleic acid binding"/>
    <property type="evidence" value="ECO:0007669"/>
    <property type="project" value="InterPro"/>
</dbReference>
<dbReference type="InterPro" id="IPR001584">
    <property type="entry name" value="Integrase_cat-core"/>
</dbReference>
<organism evidence="4 5">
    <name type="scientific">Capillibacterium thermochitinicola</name>
    <dbReference type="NCBI Taxonomy" id="2699427"/>
    <lineage>
        <taxon>Bacteria</taxon>
        <taxon>Bacillati</taxon>
        <taxon>Bacillota</taxon>
        <taxon>Capillibacterium</taxon>
    </lineage>
</organism>
<feature type="domain" description="HTH IS408-type" evidence="2">
    <location>
        <begin position="11"/>
        <end position="91"/>
    </location>
</feature>
<evidence type="ECO:0000313" key="5">
    <source>
        <dbReference type="Proteomes" id="UP000657177"/>
    </source>
</evidence>
<dbReference type="SUPFAM" id="SSF88659">
    <property type="entry name" value="Sigma3 and sigma4 domains of RNA polymerase sigma factors"/>
    <property type="match status" value="1"/>
</dbReference>
<dbReference type="PANTHER" id="PTHR35004">
    <property type="entry name" value="TRANSPOSASE RV3428C-RELATED"/>
    <property type="match status" value="1"/>
</dbReference>
<evidence type="ECO:0000313" key="4">
    <source>
        <dbReference type="EMBL" id="MBA2134011.1"/>
    </source>
</evidence>
<dbReference type="PROSITE" id="PS50994">
    <property type="entry name" value="INTEGRASE"/>
    <property type="match status" value="1"/>
</dbReference>
<dbReference type="Pfam" id="PF22483">
    <property type="entry name" value="Mu-transpos_C_2"/>
    <property type="match status" value="1"/>
</dbReference>
<dbReference type="InterPro" id="IPR036397">
    <property type="entry name" value="RNaseH_sf"/>
</dbReference>
<dbReference type="AlphaFoldDB" id="A0A8J6LJL3"/>
<comment type="similarity">
    <text evidence="1">Belongs to the transposase IS21/IS408/IS1162 family.</text>
</comment>
<sequence length="524" mass="60551">MAARRISVRKILEILKLKWQDGLSNRQIAVNCNVSPSTVSDLIQRATHAGLSWPSVQQMTDKELEALLYVDVSTRKPPHVMPDWQQVHKELSRPGVTLKLLWWEYKELHPDGFQYTQFCYHYRQWAKHLDVVMRQHHKAGEKVFVDWAGQTFPIYDPVTGDIHPAYMFVAVLGASNYCFAHLFPAMELNYWILGHCLAFEFFGGIPVIVVPDNLKTGVTKANYYDPEINPTYADMARHYGVVVLPTRVRKPNDKAKVENAVLHVERNILAALRDYTFFSLDEANAAVLKELEALNNRPFQKLHGSRTSWFLEIDKPALKPLPEKRYEMRQWKKATVHMDYHVEFEKSLYSVPYKLVGKSVEILATQTIVEIYHQGMLVARHKRCGPYQRFSTIKEHMPFSHQKYAYRSPEDMAARAGKLGKHAEEWAHGLFERCEHPEQGYRAVLGLIQLAKKYSAKRVNNACKRAITYGAYSYRSIKSILEKGLDRVPVDHPPQLALPEHENIRGAAYYAEKGGDERWVLNRH</sequence>
<gene>
    <name evidence="4" type="ORF">G5B42_10755</name>
</gene>